<dbReference type="CDD" id="cd04301">
    <property type="entry name" value="NAT_SF"/>
    <property type="match status" value="1"/>
</dbReference>
<dbReference type="SUPFAM" id="SSF55729">
    <property type="entry name" value="Acyl-CoA N-acyltransferases (Nat)"/>
    <property type="match status" value="1"/>
</dbReference>
<sequence length="189" mass="20880">MKQYNAACLDIGYVPVASQLTFTTAHTSVRLLTGKDQTLYLQLYTDANSMRYIGRSLTEGEAVASFFKALKLNVALQWRRLFFVIESKSSRRSLGLMGLTDTGDAGIEFGIILSQQAQGKGVATEVLQQCIARLFALGVSKVWLQLHPDNAAAIAMAQTAAMTKGTRVTANNQQTWFIEQHYNKNCRGH</sequence>
<accession>A0ABU7J9X8</accession>
<dbReference type="Pfam" id="PF13302">
    <property type="entry name" value="Acetyltransf_3"/>
    <property type="match status" value="1"/>
</dbReference>
<dbReference type="PROSITE" id="PS51186">
    <property type="entry name" value="GNAT"/>
    <property type="match status" value="1"/>
</dbReference>
<evidence type="ECO:0000259" key="1">
    <source>
        <dbReference type="PROSITE" id="PS51186"/>
    </source>
</evidence>
<protein>
    <submittedName>
        <fullName evidence="2">GNAT family N-acetyltransferase</fullName>
    </submittedName>
</protein>
<organism evidence="2 3">
    <name type="scientific">Alkalimonas cellulosilytica</name>
    <dbReference type="NCBI Taxonomy" id="3058395"/>
    <lineage>
        <taxon>Bacteria</taxon>
        <taxon>Pseudomonadati</taxon>
        <taxon>Pseudomonadota</taxon>
        <taxon>Gammaproteobacteria</taxon>
        <taxon>Alkalimonas</taxon>
    </lineage>
</organism>
<proteinExistence type="predicted"/>
<dbReference type="PANTHER" id="PTHR43792">
    <property type="entry name" value="GNAT FAMILY, PUTATIVE (AFU_ORTHOLOGUE AFUA_3G00765)-RELATED-RELATED"/>
    <property type="match status" value="1"/>
</dbReference>
<dbReference type="Gene3D" id="3.40.630.30">
    <property type="match status" value="1"/>
</dbReference>
<dbReference type="InterPro" id="IPR000182">
    <property type="entry name" value="GNAT_dom"/>
</dbReference>
<feature type="domain" description="N-acetyltransferase" evidence="1">
    <location>
        <begin position="27"/>
        <end position="187"/>
    </location>
</feature>
<evidence type="ECO:0000313" key="3">
    <source>
        <dbReference type="Proteomes" id="UP001336314"/>
    </source>
</evidence>
<reference evidence="2 3" key="1">
    <citation type="submission" date="2023-07" db="EMBL/GenBank/DDBJ databases">
        <title>Alkalimonas sp., MEB108 novel, alkaliphilic bacterium isolated from Lonar Lake, India.</title>
        <authorList>
            <person name="Joshi A."/>
            <person name="Thite S."/>
        </authorList>
    </citation>
    <scope>NUCLEOTIDE SEQUENCE [LARGE SCALE GENOMIC DNA]</scope>
    <source>
        <strain evidence="2 3">MEB108</strain>
    </source>
</reference>
<comment type="caution">
    <text evidence="2">The sequence shown here is derived from an EMBL/GenBank/DDBJ whole genome shotgun (WGS) entry which is preliminary data.</text>
</comment>
<dbReference type="Proteomes" id="UP001336314">
    <property type="component" value="Unassembled WGS sequence"/>
</dbReference>
<dbReference type="InterPro" id="IPR016181">
    <property type="entry name" value="Acyl_CoA_acyltransferase"/>
</dbReference>
<name>A0ABU7J9X8_9GAMM</name>
<gene>
    <name evidence="2" type="ORF">QWY20_17300</name>
</gene>
<dbReference type="RefSeq" id="WP_330130263.1">
    <property type="nucleotide sequence ID" value="NZ_JAUHLI010000025.1"/>
</dbReference>
<evidence type="ECO:0000313" key="2">
    <source>
        <dbReference type="EMBL" id="MEE2003214.1"/>
    </source>
</evidence>
<dbReference type="InterPro" id="IPR051531">
    <property type="entry name" value="N-acetyltransferase"/>
</dbReference>
<keyword evidence="3" id="KW-1185">Reference proteome</keyword>
<dbReference type="EMBL" id="JAUHLI010000025">
    <property type="protein sequence ID" value="MEE2003214.1"/>
    <property type="molecule type" value="Genomic_DNA"/>
</dbReference>